<feature type="region of interest" description="Disordered" evidence="1">
    <location>
        <begin position="194"/>
        <end position="216"/>
    </location>
</feature>
<dbReference type="Proteomes" id="UP001148299">
    <property type="component" value="Unassembled WGS sequence"/>
</dbReference>
<gene>
    <name evidence="3" type="ORF">N7541_000612</name>
</gene>
<dbReference type="InterPro" id="IPR021264">
    <property type="entry name" value="AFUB_079030/YDR124W-like"/>
</dbReference>
<accession>A0A9W9V573</accession>
<name>A0A9W9V573_PENBR</name>
<dbReference type="PANTHER" id="PTHR36102:SF5">
    <property type="entry name" value="YDR124W-LIKE HELICAL BUNDLE DOMAIN-CONTAINING PROTEIN"/>
    <property type="match status" value="1"/>
</dbReference>
<dbReference type="EMBL" id="JAPZBR010000001">
    <property type="protein sequence ID" value="KAJ5366671.1"/>
    <property type="molecule type" value="Genomic_DNA"/>
</dbReference>
<organism evidence="3 4">
    <name type="scientific">Penicillium brevicompactum</name>
    <dbReference type="NCBI Taxonomy" id="5074"/>
    <lineage>
        <taxon>Eukaryota</taxon>
        <taxon>Fungi</taxon>
        <taxon>Dikarya</taxon>
        <taxon>Ascomycota</taxon>
        <taxon>Pezizomycotina</taxon>
        <taxon>Eurotiomycetes</taxon>
        <taxon>Eurotiomycetidae</taxon>
        <taxon>Eurotiales</taxon>
        <taxon>Aspergillaceae</taxon>
        <taxon>Penicillium</taxon>
    </lineage>
</organism>
<evidence type="ECO:0000313" key="3">
    <source>
        <dbReference type="EMBL" id="KAJ5366671.1"/>
    </source>
</evidence>
<proteinExistence type="predicted"/>
<evidence type="ECO:0000256" key="1">
    <source>
        <dbReference type="SAM" id="MobiDB-lite"/>
    </source>
</evidence>
<sequence length="487" mass="54571">LQPSISVNILAKSSSNLNITTRAMKRSSSSLEESQELKVTPQPEISMSRPPFALTCGHYAMIYIDYKGHLQVQESKSIQDRGSSVFTPEVRQNFLEILDDAIYCDHLTKPTYRPLEYPKSNHSLESPSNNSDTEDSKDSASMTSIRIGDTKKVLAYYERAYGEFQQLNCRTIAKEFIRAIEPCKQVKHPYNGKAPAGSAAGTETNPEATKPNWWPPGVIHKEPDHLKKKCRLQLLIHITCKLGKNAITADKLKKVARDTERKLPDRKRAEIIYEILRVRKLEEQFEQGKADENVVIKVMKPTPSKEEEDKSIDAASPFVGELKNPGREVTLSRAIKRKFSPVNTPTVDLSSASIHDLPCSPSGYPIWPPQYTNLSSRPILNTNAETISTHCTQVFECPVGSLFAASANFDHHTGSPYPYGPRIETSLHRDIASPVIYGASAPSQYGTSPQMHFQASTAPANRQNMAYHPCQIYADPIDQRYHPFQDE</sequence>
<feature type="domain" description="Subtelomeric hrmA-associated cluster protein AFUB-079030/YDR124W-like helical bundle" evidence="2">
    <location>
        <begin position="146"/>
        <end position="280"/>
    </location>
</feature>
<dbReference type="InterPro" id="IPR047092">
    <property type="entry name" value="AFUB_07903/YDR124W-like_hel"/>
</dbReference>
<keyword evidence="4" id="KW-1185">Reference proteome</keyword>
<reference evidence="3" key="1">
    <citation type="submission" date="2022-12" db="EMBL/GenBank/DDBJ databases">
        <authorList>
            <person name="Petersen C."/>
        </authorList>
    </citation>
    <scope>NUCLEOTIDE SEQUENCE</scope>
    <source>
        <strain evidence="3">IBT 35675</strain>
    </source>
</reference>
<evidence type="ECO:0000259" key="2">
    <source>
        <dbReference type="Pfam" id="PF11001"/>
    </source>
</evidence>
<evidence type="ECO:0000313" key="4">
    <source>
        <dbReference type="Proteomes" id="UP001148299"/>
    </source>
</evidence>
<dbReference type="Pfam" id="PF11001">
    <property type="entry name" value="AFUB_07903_YDR124W_hel"/>
    <property type="match status" value="1"/>
</dbReference>
<protein>
    <recommendedName>
        <fullName evidence="2">Subtelomeric hrmA-associated cluster protein AFUB-079030/YDR124W-like helical bundle domain-containing protein</fullName>
    </recommendedName>
</protein>
<feature type="non-terminal residue" evidence="3">
    <location>
        <position position="487"/>
    </location>
</feature>
<feature type="compositionally biased region" description="Polar residues" evidence="1">
    <location>
        <begin position="120"/>
        <end position="131"/>
    </location>
</feature>
<dbReference type="PANTHER" id="PTHR36102">
    <property type="entry name" value="CHROMOSOME 10, WHOLE GENOME SHOTGUN SEQUENCE"/>
    <property type="match status" value="1"/>
</dbReference>
<dbReference type="AlphaFoldDB" id="A0A9W9V573"/>
<reference evidence="3" key="2">
    <citation type="journal article" date="2023" name="IMA Fungus">
        <title>Comparative genomic study of the Penicillium genus elucidates a diverse pangenome and 15 lateral gene transfer events.</title>
        <authorList>
            <person name="Petersen C."/>
            <person name="Sorensen T."/>
            <person name="Nielsen M.R."/>
            <person name="Sondergaard T.E."/>
            <person name="Sorensen J.L."/>
            <person name="Fitzpatrick D.A."/>
            <person name="Frisvad J.C."/>
            <person name="Nielsen K.L."/>
        </authorList>
    </citation>
    <scope>NUCLEOTIDE SEQUENCE</scope>
    <source>
        <strain evidence="3">IBT 35675</strain>
    </source>
</reference>
<comment type="caution">
    <text evidence="3">The sequence shown here is derived from an EMBL/GenBank/DDBJ whole genome shotgun (WGS) entry which is preliminary data.</text>
</comment>
<feature type="region of interest" description="Disordered" evidence="1">
    <location>
        <begin position="115"/>
        <end position="143"/>
    </location>
</feature>
<feature type="region of interest" description="Disordered" evidence="1">
    <location>
        <begin position="24"/>
        <end position="44"/>
    </location>
</feature>